<evidence type="ECO:0000313" key="3">
    <source>
        <dbReference type="EnsemblMetazoa" id="XP_022652416"/>
    </source>
</evidence>
<dbReference type="RefSeq" id="XP_022652416.1">
    <property type="nucleotide sequence ID" value="XM_022796681.1"/>
</dbReference>
<name>A0A7M7JHT1_VARDE</name>
<reference evidence="3" key="1">
    <citation type="submission" date="2021-01" db="UniProtKB">
        <authorList>
            <consortium name="EnsemblMetazoa"/>
        </authorList>
    </citation>
    <scope>IDENTIFICATION</scope>
</reference>
<dbReference type="GeneID" id="111246683"/>
<feature type="compositionally biased region" description="Basic residues" evidence="1">
    <location>
        <begin position="12"/>
        <end position="31"/>
    </location>
</feature>
<evidence type="ECO:0000256" key="2">
    <source>
        <dbReference type="SAM" id="Phobius"/>
    </source>
</evidence>
<feature type="transmembrane region" description="Helical" evidence="2">
    <location>
        <begin position="145"/>
        <end position="168"/>
    </location>
</feature>
<proteinExistence type="predicted"/>
<protein>
    <submittedName>
        <fullName evidence="3">Uncharacterized protein</fullName>
    </submittedName>
</protein>
<organism evidence="3 4">
    <name type="scientific">Varroa destructor</name>
    <name type="common">Honeybee mite</name>
    <dbReference type="NCBI Taxonomy" id="109461"/>
    <lineage>
        <taxon>Eukaryota</taxon>
        <taxon>Metazoa</taxon>
        <taxon>Ecdysozoa</taxon>
        <taxon>Arthropoda</taxon>
        <taxon>Chelicerata</taxon>
        <taxon>Arachnida</taxon>
        <taxon>Acari</taxon>
        <taxon>Parasitiformes</taxon>
        <taxon>Mesostigmata</taxon>
        <taxon>Gamasina</taxon>
        <taxon>Dermanyssoidea</taxon>
        <taxon>Varroidae</taxon>
        <taxon>Varroa</taxon>
    </lineage>
</organism>
<dbReference type="InParanoid" id="A0A7M7JHT1"/>
<dbReference type="KEGG" id="vde:111246683"/>
<accession>A0A7M7JHT1</accession>
<evidence type="ECO:0000256" key="1">
    <source>
        <dbReference type="SAM" id="MobiDB-lite"/>
    </source>
</evidence>
<keyword evidence="4" id="KW-1185">Reference proteome</keyword>
<feature type="compositionally biased region" description="Basic and acidic residues" evidence="1">
    <location>
        <begin position="39"/>
        <end position="52"/>
    </location>
</feature>
<feature type="compositionally biased region" description="Polar residues" evidence="1">
    <location>
        <begin position="82"/>
        <end position="91"/>
    </location>
</feature>
<evidence type="ECO:0000313" key="4">
    <source>
        <dbReference type="Proteomes" id="UP000594260"/>
    </source>
</evidence>
<keyword evidence="2" id="KW-1133">Transmembrane helix</keyword>
<sequence length="178" mass="20475">MGATPVKDAKKQNKRRKLPKRGRGRSKKIKIRQIPITDAESKSHQAEKKDEVPSSPQVTGEAPPAEPEKQELQEKSEKQATTERTSNSAKAETSEKHLFVEEGPVRLGNSPLCATHTREYLIFVDDLERKERQHYEDVRKYAEQFLQLVACLHCMTILLTTLMLYVFAQYIIDRLKRS</sequence>
<feature type="compositionally biased region" description="Basic and acidic residues" evidence="1">
    <location>
        <begin position="66"/>
        <end position="81"/>
    </location>
</feature>
<dbReference type="EnsemblMetazoa" id="XM_022796681">
    <property type="protein sequence ID" value="XP_022652416"/>
    <property type="gene ID" value="LOC111246683"/>
</dbReference>
<dbReference type="Proteomes" id="UP000594260">
    <property type="component" value="Unplaced"/>
</dbReference>
<feature type="region of interest" description="Disordered" evidence="1">
    <location>
        <begin position="1"/>
        <end position="97"/>
    </location>
</feature>
<dbReference type="AlphaFoldDB" id="A0A7M7JHT1"/>
<keyword evidence="2" id="KW-0472">Membrane</keyword>
<keyword evidence="2" id="KW-0812">Transmembrane</keyword>